<name>A0A392S126_9FABA</name>
<evidence type="ECO:0000313" key="3">
    <source>
        <dbReference type="Proteomes" id="UP000265520"/>
    </source>
</evidence>
<dbReference type="Proteomes" id="UP000265520">
    <property type="component" value="Unassembled WGS sequence"/>
</dbReference>
<evidence type="ECO:0000256" key="1">
    <source>
        <dbReference type="SAM" id="MobiDB-lite"/>
    </source>
</evidence>
<dbReference type="EMBL" id="LXQA010303528">
    <property type="protein sequence ID" value="MCI42359.1"/>
    <property type="molecule type" value="Genomic_DNA"/>
</dbReference>
<organism evidence="2 3">
    <name type="scientific">Trifolium medium</name>
    <dbReference type="NCBI Taxonomy" id="97028"/>
    <lineage>
        <taxon>Eukaryota</taxon>
        <taxon>Viridiplantae</taxon>
        <taxon>Streptophyta</taxon>
        <taxon>Embryophyta</taxon>
        <taxon>Tracheophyta</taxon>
        <taxon>Spermatophyta</taxon>
        <taxon>Magnoliopsida</taxon>
        <taxon>eudicotyledons</taxon>
        <taxon>Gunneridae</taxon>
        <taxon>Pentapetalae</taxon>
        <taxon>rosids</taxon>
        <taxon>fabids</taxon>
        <taxon>Fabales</taxon>
        <taxon>Fabaceae</taxon>
        <taxon>Papilionoideae</taxon>
        <taxon>50 kb inversion clade</taxon>
        <taxon>NPAAA clade</taxon>
        <taxon>Hologalegina</taxon>
        <taxon>IRL clade</taxon>
        <taxon>Trifolieae</taxon>
        <taxon>Trifolium</taxon>
    </lineage>
</organism>
<dbReference type="AlphaFoldDB" id="A0A392S126"/>
<feature type="region of interest" description="Disordered" evidence="1">
    <location>
        <begin position="35"/>
        <end position="60"/>
    </location>
</feature>
<protein>
    <submittedName>
        <fullName evidence="2">Uncharacterized protein</fullName>
    </submittedName>
</protein>
<reference evidence="2 3" key="1">
    <citation type="journal article" date="2018" name="Front. Plant Sci.">
        <title>Red Clover (Trifolium pratense) and Zigzag Clover (T. medium) - A Picture of Genomic Similarities and Differences.</title>
        <authorList>
            <person name="Dluhosova J."/>
            <person name="Istvanek J."/>
            <person name="Nedelnik J."/>
            <person name="Repkova J."/>
        </authorList>
    </citation>
    <scope>NUCLEOTIDE SEQUENCE [LARGE SCALE GENOMIC DNA]</scope>
    <source>
        <strain evidence="3">cv. 10/8</strain>
        <tissue evidence="2">Leaf</tissue>
    </source>
</reference>
<keyword evidence="3" id="KW-1185">Reference proteome</keyword>
<sequence length="60" mass="6507">VLSPMWIISRLPPRDPTRVSESVVRRRIRLTPCIKSLPDKGGQTASPVKCSGNDSASVCS</sequence>
<comment type="caution">
    <text evidence="2">The sequence shown here is derived from an EMBL/GenBank/DDBJ whole genome shotgun (WGS) entry which is preliminary data.</text>
</comment>
<proteinExistence type="predicted"/>
<accession>A0A392S126</accession>
<feature type="non-terminal residue" evidence="2">
    <location>
        <position position="1"/>
    </location>
</feature>
<evidence type="ECO:0000313" key="2">
    <source>
        <dbReference type="EMBL" id="MCI42359.1"/>
    </source>
</evidence>